<reference evidence="2" key="1">
    <citation type="journal article" date="2021" name="Proc. Natl. Acad. Sci. U.S.A.">
        <title>A Catalog of Tens of Thousands of Viruses from Human Metagenomes Reveals Hidden Associations with Chronic Diseases.</title>
        <authorList>
            <person name="Tisza M.J."/>
            <person name="Buck C.B."/>
        </authorList>
    </citation>
    <scope>NUCLEOTIDE SEQUENCE</scope>
    <source>
        <strain evidence="2">CtIlt3</strain>
    </source>
</reference>
<keyword evidence="1" id="KW-0472">Membrane</keyword>
<feature type="transmembrane region" description="Helical" evidence="1">
    <location>
        <begin position="6"/>
        <end position="24"/>
    </location>
</feature>
<sequence>MRSYSLHYPSPIILVMLILLVNNVDLRTSLILRIICTHEKENP</sequence>
<keyword evidence="1" id="KW-0812">Transmembrane</keyword>
<organism evidence="2">
    <name type="scientific">Podoviridae sp. ctIlt3</name>
    <dbReference type="NCBI Taxonomy" id="2825239"/>
    <lineage>
        <taxon>Viruses</taxon>
        <taxon>Duplodnaviria</taxon>
        <taxon>Heunggongvirae</taxon>
        <taxon>Uroviricota</taxon>
        <taxon>Caudoviricetes</taxon>
    </lineage>
</organism>
<evidence type="ECO:0000256" key="1">
    <source>
        <dbReference type="SAM" id="Phobius"/>
    </source>
</evidence>
<name>A0A8S5UA07_9CAUD</name>
<keyword evidence="1" id="KW-1133">Transmembrane helix</keyword>
<dbReference type="EMBL" id="BK016049">
    <property type="protein sequence ID" value="DAF91317.1"/>
    <property type="molecule type" value="Genomic_DNA"/>
</dbReference>
<proteinExistence type="predicted"/>
<protein>
    <submittedName>
        <fullName evidence="2">Uncharacterized protein</fullName>
    </submittedName>
</protein>
<evidence type="ECO:0000313" key="2">
    <source>
        <dbReference type="EMBL" id="DAF91317.1"/>
    </source>
</evidence>
<accession>A0A8S5UA07</accession>